<comment type="caution">
    <text evidence="1">The sequence shown here is derived from an EMBL/GenBank/DDBJ whole genome shotgun (WGS) entry which is preliminary data.</text>
</comment>
<dbReference type="OrthoDB" id="8657921at2759"/>
<name>A0A553QE00_9TELE</name>
<dbReference type="Proteomes" id="UP000316079">
    <property type="component" value="Unassembled WGS sequence"/>
</dbReference>
<protein>
    <submittedName>
        <fullName evidence="1">Uncharacterized protein</fullName>
    </submittedName>
</protein>
<keyword evidence="2" id="KW-1185">Reference proteome</keyword>
<evidence type="ECO:0000313" key="2">
    <source>
        <dbReference type="Proteomes" id="UP000316079"/>
    </source>
</evidence>
<dbReference type="EMBL" id="SRMA01026062">
    <property type="protein sequence ID" value="TRY88161.1"/>
    <property type="molecule type" value="Genomic_DNA"/>
</dbReference>
<sequence length="196" mass="22841">MKVSPDSRQENECDRTSERFSKPTLSSTVVNKICVGLKEFLAETENASDLCQSITTDLIVEMHRVTTKTTGKAQVCFVTDDLCLEERKIFIGKWSNELRNLRSKTHKKKIFKVEKFRKSLESLHFREIQTQKETEIQKDFQWFVQILKSLPKSSVCQEGGSKTELLNLYKRWKKGELVSILPIMNFIMKTILQEIM</sequence>
<proteinExistence type="predicted"/>
<organism evidence="1 2">
    <name type="scientific">Danionella cerebrum</name>
    <dbReference type="NCBI Taxonomy" id="2873325"/>
    <lineage>
        <taxon>Eukaryota</taxon>
        <taxon>Metazoa</taxon>
        <taxon>Chordata</taxon>
        <taxon>Craniata</taxon>
        <taxon>Vertebrata</taxon>
        <taxon>Euteleostomi</taxon>
        <taxon>Actinopterygii</taxon>
        <taxon>Neopterygii</taxon>
        <taxon>Teleostei</taxon>
        <taxon>Ostariophysi</taxon>
        <taxon>Cypriniformes</taxon>
        <taxon>Danionidae</taxon>
        <taxon>Danioninae</taxon>
        <taxon>Danionella</taxon>
    </lineage>
</organism>
<accession>A0A553QE00</accession>
<reference evidence="1 2" key="1">
    <citation type="journal article" date="2019" name="Sci. Data">
        <title>Hybrid genome assembly and annotation of Danionella translucida.</title>
        <authorList>
            <person name="Kadobianskyi M."/>
            <person name="Schulze L."/>
            <person name="Schuelke M."/>
            <person name="Judkewitz B."/>
        </authorList>
    </citation>
    <scope>NUCLEOTIDE SEQUENCE [LARGE SCALE GENOMIC DNA]</scope>
    <source>
        <strain evidence="1 2">Bolton</strain>
    </source>
</reference>
<evidence type="ECO:0000313" key="1">
    <source>
        <dbReference type="EMBL" id="TRY88161.1"/>
    </source>
</evidence>
<gene>
    <name evidence="1" type="ORF">DNTS_026870</name>
</gene>
<dbReference type="AlphaFoldDB" id="A0A553QE00"/>